<organism evidence="3 4">
    <name type="scientific">Neoasaia chiangmaiensis</name>
    <dbReference type="NCBI Taxonomy" id="320497"/>
    <lineage>
        <taxon>Bacteria</taxon>
        <taxon>Pseudomonadati</taxon>
        <taxon>Pseudomonadota</taxon>
        <taxon>Alphaproteobacteria</taxon>
        <taxon>Acetobacterales</taxon>
        <taxon>Acetobacteraceae</taxon>
        <taxon>Neoasaia</taxon>
    </lineage>
</organism>
<dbReference type="KEGG" id="nch:A0U93_00050"/>
<evidence type="ECO:0000313" key="4">
    <source>
        <dbReference type="Proteomes" id="UP000188604"/>
    </source>
</evidence>
<proteinExistence type="predicted"/>
<accession>A0A1U9KLH9</accession>
<sequence>MCAIEMGFLMIDFQDSHFVPLVSTNLPLPRYGASVALAATILIILVSVLCTYTRRETVSGQVIGKSGLLQIHSATSGYIALITVKSLQKVKKGDLLLRIDTDHGADGRPHVTAQVSEEMRSQMTEITKSIDSQRKLEITQVHQLEAKITSIEDDIRSNKNLQSTYLEQIKNLNSEYRRRLSGASEGFDTAERADEALDSLYSAVERFQELEKEHDDLTHDETDAKIQIDETKHEVDLKLQTLEKSFHNIGSQFLQSEASRITEIFAPYDGVVTAVGAQAGSWIDSSTPIITLDTAPGERIIELYATSKSIGFLVPGTRVNLRFDAYPYEKYGQLGGTVMGYDISSGRVADTAHAENFDPSDHQQLYVIRVRPDKQWIRAGTSRTIQVGMIVQSQILEEKRRLIEWAVEPLLLPSVN</sequence>
<evidence type="ECO:0000256" key="1">
    <source>
        <dbReference type="SAM" id="Phobius"/>
    </source>
</evidence>
<dbReference type="PANTHER" id="PTHR30386:SF28">
    <property type="entry name" value="EXPORTED PROTEIN"/>
    <property type="match status" value="1"/>
</dbReference>
<name>A0A1U9KLH9_9PROT</name>
<keyword evidence="1" id="KW-1133">Transmembrane helix</keyword>
<dbReference type="PANTHER" id="PTHR30386">
    <property type="entry name" value="MEMBRANE FUSION SUBUNIT OF EMRAB-TOLC MULTIDRUG EFFLUX PUMP"/>
    <property type="match status" value="1"/>
</dbReference>
<keyword evidence="1" id="KW-0812">Transmembrane</keyword>
<dbReference type="Gene3D" id="2.40.50.100">
    <property type="match status" value="1"/>
</dbReference>
<protein>
    <recommendedName>
        <fullName evidence="2">AprE-like beta-barrel domain-containing protein</fullName>
    </recommendedName>
</protein>
<evidence type="ECO:0000259" key="2">
    <source>
        <dbReference type="Pfam" id="PF26002"/>
    </source>
</evidence>
<dbReference type="STRING" id="320497.A0U93_00050"/>
<feature type="domain" description="AprE-like beta-barrel" evidence="2">
    <location>
        <begin position="300"/>
        <end position="395"/>
    </location>
</feature>
<keyword evidence="4" id="KW-1185">Reference proteome</keyword>
<dbReference type="InterPro" id="IPR050739">
    <property type="entry name" value="MFP"/>
</dbReference>
<gene>
    <name evidence="3" type="ORF">A0U93_00050</name>
</gene>
<dbReference type="Pfam" id="PF26002">
    <property type="entry name" value="Beta-barrel_AprE"/>
    <property type="match status" value="1"/>
</dbReference>
<dbReference type="Proteomes" id="UP000188604">
    <property type="component" value="Chromosome"/>
</dbReference>
<dbReference type="AlphaFoldDB" id="A0A1U9KLH9"/>
<reference evidence="3 4" key="1">
    <citation type="submission" date="2016-03" db="EMBL/GenBank/DDBJ databases">
        <title>Acetic acid bacteria sequencing.</title>
        <authorList>
            <person name="Brandt J."/>
            <person name="Jakob F."/>
            <person name="Vogel R.F."/>
        </authorList>
    </citation>
    <scope>NUCLEOTIDE SEQUENCE [LARGE SCALE GENOMIC DNA]</scope>
    <source>
        <strain evidence="3 4">NBRC 101099</strain>
    </source>
</reference>
<feature type="transmembrane region" description="Helical" evidence="1">
    <location>
        <begin position="31"/>
        <end position="52"/>
    </location>
</feature>
<dbReference type="EMBL" id="CP014691">
    <property type="protein sequence ID" value="AQS86609.1"/>
    <property type="molecule type" value="Genomic_DNA"/>
</dbReference>
<dbReference type="InterPro" id="IPR058982">
    <property type="entry name" value="Beta-barrel_AprE"/>
</dbReference>
<dbReference type="PRINTS" id="PR01490">
    <property type="entry name" value="RTXTOXIND"/>
</dbReference>
<keyword evidence="1" id="KW-0472">Membrane</keyword>
<evidence type="ECO:0000313" key="3">
    <source>
        <dbReference type="EMBL" id="AQS86609.1"/>
    </source>
</evidence>